<evidence type="ECO:0000313" key="2">
    <source>
        <dbReference type="Proteomes" id="UP001516400"/>
    </source>
</evidence>
<evidence type="ECO:0000313" key="1">
    <source>
        <dbReference type="EMBL" id="KAL3283664.1"/>
    </source>
</evidence>
<sequence length="126" mass="14402">MPTPMVSDLSQLEDNSIISQNNVWVFEHCENNVRRIIVPKISILKIICLKTIYPTNTVDLKRTIELLPINILFLEELSEEKLQREAKPTLKNPLPMGTAPCDYCINYDDICPCLCPIIRGSTPLYL</sequence>
<gene>
    <name evidence="1" type="ORF">HHI36_006803</name>
</gene>
<name>A0ABD2NYI9_9CUCU</name>
<dbReference type="AlphaFoldDB" id="A0ABD2NYI9"/>
<accession>A0ABD2NYI9</accession>
<comment type="caution">
    <text evidence="1">The sequence shown here is derived from an EMBL/GenBank/DDBJ whole genome shotgun (WGS) entry which is preliminary data.</text>
</comment>
<organism evidence="1 2">
    <name type="scientific">Cryptolaemus montrouzieri</name>
    <dbReference type="NCBI Taxonomy" id="559131"/>
    <lineage>
        <taxon>Eukaryota</taxon>
        <taxon>Metazoa</taxon>
        <taxon>Ecdysozoa</taxon>
        <taxon>Arthropoda</taxon>
        <taxon>Hexapoda</taxon>
        <taxon>Insecta</taxon>
        <taxon>Pterygota</taxon>
        <taxon>Neoptera</taxon>
        <taxon>Endopterygota</taxon>
        <taxon>Coleoptera</taxon>
        <taxon>Polyphaga</taxon>
        <taxon>Cucujiformia</taxon>
        <taxon>Coccinelloidea</taxon>
        <taxon>Coccinellidae</taxon>
        <taxon>Scymninae</taxon>
        <taxon>Scymnini</taxon>
        <taxon>Cryptolaemus</taxon>
    </lineage>
</organism>
<protein>
    <submittedName>
        <fullName evidence="1">Uncharacterized protein</fullName>
    </submittedName>
</protein>
<proteinExistence type="predicted"/>
<keyword evidence="2" id="KW-1185">Reference proteome</keyword>
<dbReference type="Proteomes" id="UP001516400">
    <property type="component" value="Unassembled WGS sequence"/>
</dbReference>
<dbReference type="EMBL" id="JABFTP020000144">
    <property type="protein sequence ID" value="KAL3283664.1"/>
    <property type="molecule type" value="Genomic_DNA"/>
</dbReference>
<reference evidence="1 2" key="1">
    <citation type="journal article" date="2021" name="BMC Biol.">
        <title>Horizontally acquired antibacterial genes associated with adaptive radiation of ladybird beetles.</title>
        <authorList>
            <person name="Li H.S."/>
            <person name="Tang X.F."/>
            <person name="Huang Y.H."/>
            <person name="Xu Z.Y."/>
            <person name="Chen M.L."/>
            <person name="Du X.Y."/>
            <person name="Qiu B.Y."/>
            <person name="Chen P.T."/>
            <person name="Zhang W."/>
            <person name="Slipinski A."/>
            <person name="Escalona H.E."/>
            <person name="Waterhouse R.M."/>
            <person name="Zwick A."/>
            <person name="Pang H."/>
        </authorList>
    </citation>
    <scope>NUCLEOTIDE SEQUENCE [LARGE SCALE GENOMIC DNA]</scope>
    <source>
        <strain evidence="1">SYSU2018</strain>
    </source>
</reference>